<dbReference type="PANTHER" id="PTHR47291:SF1">
    <property type="entry name" value="PEPTIDE UPSTREAM PROTEIN"/>
    <property type="match status" value="1"/>
</dbReference>
<dbReference type="PANTHER" id="PTHR47291">
    <property type="entry name" value="PEPTIDE UPSTREAM PROTEIN"/>
    <property type="match status" value="1"/>
</dbReference>
<reference evidence="3" key="1">
    <citation type="journal article" date="2021" name="J. Hered.">
        <title>Genome Assembly of Salicaceae Populus deltoides (Eastern Cottonwood) I-69 Based on Nanopore Sequencing and Hi-C Technologies.</title>
        <authorList>
            <person name="Bai S."/>
            <person name="Wu H."/>
            <person name="Zhang J."/>
            <person name="Pan Z."/>
            <person name="Zhao W."/>
            <person name="Li Z."/>
            <person name="Tong C."/>
        </authorList>
    </citation>
    <scope>NUCLEOTIDE SEQUENCE</scope>
    <source>
        <tissue evidence="3">Leaf</tissue>
    </source>
</reference>
<feature type="domain" description="Methyltransferase type 11" evidence="2">
    <location>
        <begin position="147"/>
        <end position="187"/>
    </location>
</feature>
<evidence type="ECO:0000256" key="1">
    <source>
        <dbReference type="SAM" id="Phobius"/>
    </source>
</evidence>
<dbReference type="InterPro" id="IPR029063">
    <property type="entry name" value="SAM-dependent_MTases_sf"/>
</dbReference>
<dbReference type="Proteomes" id="UP000807159">
    <property type="component" value="Chromosome 16"/>
</dbReference>
<keyword evidence="4" id="KW-1185">Reference proteome</keyword>
<organism evidence="3 4">
    <name type="scientific">Populus deltoides</name>
    <name type="common">Eastern poplar</name>
    <name type="synonym">Eastern cottonwood</name>
    <dbReference type="NCBI Taxonomy" id="3696"/>
    <lineage>
        <taxon>Eukaryota</taxon>
        <taxon>Viridiplantae</taxon>
        <taxon>Streptophyta</taxon>
        <taxon>Embryophyta</taxon>
        <taxon>Tracheophyta</taxon>
        <taxon>Spermatophyta</taxon>
        <taxon>Magnoliopsida</taxon>
        <taxon>eudicotyledons</taxon>
        <taxon>Gunneridae</taxon>
        <taxon>Pentapetalae</taxon>
        <taxon>rosids</taxon>
        <taxon>fabids</taxon>
        <taxon>Malpighiales</taxon>
        <taxon>Salicaceae</taxon>
        <taxon>Saliceae</taxon>
        <taxon>Populus</taxon>
    </lineage>
</organism>
<dbReference type="InterPro" id="IPR013216">
    <property type="entry name" value="Methyltransf_11"/>
</dbReference>
<dbReference type="EMBL" id="JACEGQ020000016">
    <property type="protein sequence ID" value="KAH8485225.1"/>
    <property type="molecule type" value="Genomic_DNA"/>
</dbReference>
<evidence type="ECO:0000313" key="3">
    <source>
        <dbReference type="EMBL" id="KAH8485225.1"/>
    </source>
</evidence>
<dbReference type="SUPFAM" id="SSF53335">
    <property type="entry name" value="S-adenosyl-L-methionine-dependent methyltransferases"/>
    <property type="match status" value="1"/>
</dbReference>
<protein>
    <recommendedName>
        <fullName evidence="2">Methyltransferase type 11 domain-containing protein</fullName>
    </recommendedName>
</protein>
<dbReference type="AlphaFoldDB" id="A0A8T2WV57"/>
<proteinExistence type="predicted"/>
<keyword evidence="1" id="KW-0472">Membrane</keyword>
<dbReference type="GO" id="GO:0008757">
    <property type="term" value="F:S-adenosylmethionine-dependent methyltransferase activity"/>
    <property type="evidence" value="ECO:0007669"/>
    <property type="project" value="InterPro"/>
</dbReference>
<accession>A0A8T2WV57</accession>
<name>A0A8T2WV57_POPDE</name>
<feature type="transmembrane region" description="Helical" evidence="1">
    <location>
        <begin position="20"/>
        <end position="40"/>
    </location>
</feature>
<keyword evidence="1" id="KW-1133">Transmembrane helix</keyword>
<comment type="caution">
    <text evidence="3">The sequence shown here is derived from an EMBL/GenBank/DDBJ whole genome shotgun (WGS) entry which is preliminary data.</text>
</comment>
<keyword evidence="1" id="KW-0812">Transmembrane</keyword>
<evidence type="ECO:0000259" key="2">
    <source>
        <dbReference type="Pfam" id="PF08241"/>
    </source>
</evidence>
<gene>
    <name evidence="3" type="ORF">H0E87_026860</name>
</gene>
<dbReference type="Pfam" id="PF08241">
    <property type="entry name" value="Methyltransf_11"/>
    <property type="match status" value="1"/>
</dbReference>
<sequence length="399" mass="44192">MNSKALRYQILSGTIARRVLLRASMLVTAMSIIPLLLFLYGSDPGLLFDSVRYNECDVPFMFMGSHLLKNRFLKPIWGSIDGEEGVNVTSNVVRELLGMQIIDPSAKVLCVGEGSAPAVFALRELGFLNACGVHRHPFFSLKHKRMAYELEYADDSFDFVLSGDLEKISVPAIVVLENERVLKPGGIGAMLCRLLPAIPADCPSIMNNRPHLENLEPLTENKQVEHEKNIAYLPKFVDMPSRKRLVYVEIGEGEHLNSSVSSWFLPSCPVDRNTFNVYFVNHNASVLLSGVKKPGVAFIYYPGLAGVEATHNPDVEEFNQSVEDEGFDFLDWFKQTVQHADFVVLKMKAGKIKLVEIAWTSSRALEAALCFSTVIGVISTQITCYDSVEAPSVALCLGA</sequence>
<evidence type="ECO:0000313" key="4">
    <source>
        <dbReference type="Proteomes" id="UP000807159"/>
    </source>
</evidence>